<evidence type="ECO:0000313" key="3">
    <source>
        <dbReference type="EMBL" id="MVN75666.1"/>
    </source>
</evidence>
<name>A0A7K1TB84_9BACT</name>
<organism evidence="3 4">
    <name type="scientific">Hymenobacter ginkgonis</name>
    <dbReference type="NCBI Taxonomy" id="2682976"/>
    <lineage>
        <taxon>Bacteria</taxon>
        <taxon>Pseudomonadati</taxon>
        <taxon>Bacteroidota</taxon>
        <taxon>Cytophagia</taxon>
        <taxon>Cytophagales</taxon>
        <taxon>Hymenobacteraceae</taxon>
        <taxon>Hymenobacter</taxon>
    </lineage>
</organism>
<comment type="caution">
    <text evidence="3">The sequence shown here is derived from an EMBL/GenBank/DDBJ whole genome shotgun (WGS) entry which is preliminary data.</text>
</comment>
<proteinExistence type="predicted"/>
<dbReference type="AlphaFoldDB" id="A0A7K1TB84"/>
<sequence length="180" mass="18562">MRPLGGTPYVGELAIFAGNFAPQGWALCNGQQLAISENETLFQLIGTTYGGDGENYFNLPDLQGRAPVHAAGGTSIGLSTYQMGQQTGVESVTLTVAQLPPHTHPLPASSLPGTTASPLGAVPADNGAGSAQYTLDNSSIGSQPTQNLGSTGGNQPHANMQPYLAINYIISLYGIFPSQT</sequence>
<dbReference type="InterPro" id="IPR037053">
    <property type="entry name" value="Phage_tail_collar_dom_sf"/>
</dbReference>
<feature type="compositionally biased region" description="Polar residues" evidence="1">
    <location>
        <begin position="129"/>
        <end position="155"/>
    </location>
</feature>
<dbReference type="Gene3D" id="3.90.1340.10">
    <property type="entry name" value="Phage tail collar domain"/>
    <property type="match status" value="1"/>
</dbReference>
<feature type="domain" description="Phage tail collar" evidence="2">
    <location>
        <begin position="11"/>
        <end position="67"/>
    </location>
</feature>
<reference evidence="3 4" key="1">
    <citation type="submission" date="2019-12" db="EMBL/GenBank/DDBJ databases">
        <title>Hymenobacter sp. HMF4947 Genome sequencing and assembly.</title>
        <authorList>
            <person name="Kang H."/>
            <person name="Cha I."/>
            <person name="Kim H."/>
            <person name="Joh K."/>
        </authorList>
    </citation>
    <scope>NUCLEOTIDE SEQUENCE [LARGE SCALE GENOMIC DNA]</scope>
    <source>
        <strain evidence="3 4">HMF4947</strain>
    </source>
</reference>
<dbReference type="Pfam" id="PF07484">
    <property type="entry name" value="Collar"/>
    <property type="match status" value="1"/>
</dbReference>
<dbReference type="Proteomes" id="UP000441336">
    <property type="component" value="Unassembled WGS sequence"/>
</dbReference>
<protein>
    <submittedName>
        <fullName evidence="3">Phage tail protein</fullName>
    </submittedName>
</protein>
<gene>
    <name evidence="3" type="ORF">GO988_04935</name>
</gene>
<evidence type="ECO:0000313" key="4">
    <source>
        <dbReference type="Proteomes" id="UP000441336"/>
    </source>
</evidence>
<accession>A0A7K1TB84</accession>
<feature type="region of interest" description="Disordered" evidence="1">
    <location>
        <begin position="112"/>
        <end position="155"/>
    </location>
</feature>
<dbReference type="SUPFAM" id="SSF88874">
    <property type="entry name" value="Receptor-binding domain of short tail fibre protein gp12"/>
    <property type="match status" value="1"/>
</dbReference>
<evidence type="ECO:0000259" key="2">
    <source>
        <dbReference type="Pfam" id="PF07484"/>
    </source>
</evidence>
<evidence type="ECO:0000256" key="1">
    <source>
        <dbReference type="SAM" id="MobiDB-lite"/>
    </source>
</evidence>
<dbReference type="InterPro" id="IPR011083">
    <property type="entry name" value="Phage_tail_collar_dom"/>
</dbReference>
<dbReference type="EMBL" id="WQKZ01000001">
    <property type="protein sequence ID" value="MVN75666.1"/>
    <property type="molecule type" value="Genomic_DNA"/>
</dbReference>
<keyword evidence="4" id="KW-1185">Reference proteome</keyword>